<dbReference type="Gene3D" id="3.20.20.70">
    <property type="entry name" value="Aldolase class I"/>
    <property type="match status" value="1"/>
</dbReference>
<keyword evidence="2" id="KW-0521">NADP</keyword>
<dbReference type="AlphaFoldDB" id="A0A9D9H9J5"/>
<dbReference type="Pfam" id="PF08501">
    <property type="entry name" value="Shikimate_dh_N"/>
    <property type="match status" value="1"/>
</dbReference>
<keyword evidence="4 6" id="KW-0057">Aromatic amino acid biosynthesis</keyword>
<dbReference type="EMBL" id="JADIMU010000041">
    <property type="protein sequence ID" value="MBO8443356.1"/>
    <property type="molecule type" value="Genomic_DNA"/>
</dbReference>
<feature type="binding site" evidence="6">
    <location>
        <begin position="29"/>
        <end position="31"/>
    </location>
    <ligand>
        <name>3-dehydroquinate</name>
        <dbReference type="ChEBI" id="CHEBI:32364"/>
    </ligand>
</feature>
<comment type="subunit">
    <text evidence="6">Homodimer.</text>
</comment>
<reference evidence="9" key="2">
    <citation type="journal article" date="2021" name="PeerJ">
        <title>Extensive microbial diversity within the chicken gut microbiome revealed by metagenomics and culture.</title>
        <authorList>
            <person name="Gilroy R."/>
            <person name="Ravi A."/>
            <person name="Getino M."/>
            <person name="Pursley I."/>
            <person name="Horton D.L."/>
            <person name="Alikhan N.F."/>
            <person name="Baker D."/>
            <person name="Gharbi K."/>
            <person name="Hall N."/>
            <person name="Watson M."/>
            <person name="Adriaenssens E.M."/>
            <person name="Foster-Nyarko E."/>
            <person name="Jarju S."/>
            <person name="Secka A."/>
            <person name="Antonio M."/>
            <person name="Oren A."/>
            <person name="Chaudhuri R.R."/>
            <person name="La Ragione R."/>
            <person name="Hildebrand F."/>
            <person name="Pallen M.J."/>
        </authorList>
    </citation>
    <scope>NUCLEOTIDE SEQUENCE</scope>
    <source>
        <strain evidence="9">11167</strain>
    </source>
</reference>
<organism evidence="9 10">
    <name type="scientific">Candidatus Aphodenecus pullistercoris</name>
    <dbReference type="NCBI Taxonomy" id="2840669"/>
    <lineage>
        <taxon>Bacteria</taxon>
        <taxon>Pseudomonadati</taxon>
        <taxon>Spirochaetota</taxon>
        <taxon>Spirochaetia</taxon>
        <taxon>Spirochaetales</taxon>
        <taxon>Candidatus Aphodenecus</taxon>
    </lineage>
</organism>
<feature type="binding site" evidence="6">
    <location>
        <position position="179"/>
    </location>
    <ligand>
        <name>3-dehydroquinate</name>
        <dbReference type="ChEBI" id="CHEBI:32364"/>
    </ligand>
</feature>
<comment type="pathway">
    <text evidence="1">Metabolic intermediate biosynthesis; chorismate biosynthesis; chorismate from D-erythrose 4-phosphate and phosphoenolpyruvate: step 4/7.</text>
</comment>
<keyword evidence="6" id="KW-0456">Lyase</keyword>
<comment type="function">
    <text evidence="6">Involved in the third step of the chorismate pathway, which leads to the biosynthesis of aromatic amino acids. Catalyzes the cis-dehydration of 3-dehydroquinate (DHQ) and introduces the first double bond of the aromatic ring to yield 3-dehydroshikimate.</text>
</comment>
<evidence type="ECO:0000259" key="8">
    <source>
        <dbReference type="Pfam" id="PF08501"/>
    </source>
</evidence>
<dbReference type="PANTHER" id="PTHR21089:SF1">
    <property type="entry name" value="BIFUNCTIONAL 3-DEHYDROQUINATE DEHYDRATASE_SHIKIMATE DEHYDROGENASE, CHLOROPLASTIC"/>
    <property type="match status" value="1"/>
</dbReference>
<keyword evidence="6" id="KW-0028">Amino-acid biosynthesis</keyword>
<dbReference type="Pfam" id="PF01488">
    <property type="entry name" value="Shikimate_DH"/>
    <property type="match status" value="1"/>
</dbReference>
<keyword evidence="3" id="KW-0560">Oxidoreductase</keyword>
<dbReference type="GO" id="GO:0003855">
    <property type="term" value="F:3-dehydroquinate dehydratase activity"/>
    <property type="evidence" value="ECO:0007669"/>
    <property type="project" value="UniProtKB-UniRule"/>
</dbReference>
<gene>
    <name evidence="6" type="primary">aroD</name>
    <name evidence="9" type="ORF">IAC42_06310</name>
</gene>
<comment type="caution">
    <text evidence="6">Lacks conserved residue(s) required for the propagation of feature annotation.</text>
</comment>
<comment type="similarity">
    <text evidence="6">Belongs to the type-I 3-dehydroquinase family.</text>
</comment>
<sequence length="483" mass="53879">MICLTLSENTIAACLERVKAERDYIDMCELRLDFLTKEECAKAKVFPSLVDLPCIVTNRRVQDGGRCALSERQRRAQLMDALDGDFKYIDIEEDLKRGELDEKAEARGVKIIRSMHDFEKVPDDIFSRIQQLRKRADVAKVAVTPRSIADVMTLFNAQKELEGIDKIIIGMGPYGIPTRILYKRMGSMLTFCSNNQTAPGQLSSRVLKTLYHADQVDEKTAIYGIIGNNVTNSLSPLIHNPGFRGIKYNAIYVPFLVDSVRSFFALAENLRMRGFSVTVPFKLDVLSYCGNITREVKQIGACNTVVRMPGLWKGINTDYYGFLAPIENDIESGRIRTALVIGAGGASNAIVWALRNRGVKVTILNRTLSRAEKIAQVNICSFDRLDNCKAYEGQVDLIVQTTTVGYDSWANPIEGFAFTGREICYDILTKPKMTKFLSDAQAAGCSLHFGQEMLIAQGKLQFEAFTGYHYPAGVAIDLDAPIQ</sequence>
<feature type="active site" description="Schiff-base intermediate with substrate" evidence="6">
    <location>
        <position position="140"/>
    </location>
</feature>
<dbReference type="InterPro" id="IPR036291">
    <property type="entry name" value="NAD(P)-bd_dom_sf"/>
</dbReference>
<dbReference type="Gene3D" id="3.40.50.720">
    <property type="entry name" value="NAD(P)-binding Rossmann-like Domain"/>
    <property type="match status" value="1"/>
</dbReference>
<evidence type="ECO:0000259" key="7">
    <source>
        <dbReference type="Pfam" id="PF01488"/>
    </source>
</evidence>
<evidence type="ECO:0000313" key="10">
    <source>
        <dbReference type="Proteomes" id="UP000823633"/>
    </source>
</evidence>
<reference evidence="9" key="1">
    <citation type="submission" date="2020-10" db="EMBL/GenBank/DDBJ databases">
        <authorList>
            <person name="Gilroy R."/>
        </authorList>
    </citation>
    <scope>NUCLEOTIDE SEQUENCE</scope>
    <source>
        <strain evidence="9">11167</strain>
    </source>
</reference>
<dbReference type="GO" id="GO:0008652">
    <property type="term" value="P:amino acid biosynthetic process"/>
    <property type="evidence" value="ECO:0007669"/>
    <property type="project" value="UniProtKB-KW"/>
</dbReference>
<comment type="catalytic activity">
    <reaction evidence="5">
        <text>shikimate + NADP(+) = 3-dehydroshikimate + NADPH + H(+)</text>
        <dbReference type="Rhea" id="RHEA:17737"/>
        <dbReference type="ChEBI" id="CHEBI:15378"/>
        <dbReference type="ChEBI" id="CHEBI:16630"/>
        <dbReference type="ChEBI" id="CHEBI:36208"/>
        <dbReference type="ChEBI" id="CHEBI:57783"/>
        <dbReference type="ChEBI" id="CHEBI:58349"/>
        <dbReference type="EC" id="1.1.1.25"/>
    </reaction>
</comment>
<feature type="binding site" evidence="6">
    <location>
        <position position="197"/>
    </location>
    <ligand>
        <name>3-dehydroquinate</name>
        <dbReference type="ChEBI" id="CHEBI:32364"/>
    </ligand>
</feature>
<feature type="binding site" evidence="6">
    <location>
        <position position="201"/>
    </location>
    <ligand>
        <name>3-dehydroquinate</name>
        <dbReference type="ChEBI" id="CHEBI:32364"/>
    </ligand>
</feature>
<dbReference type="EC" id="4.2.1.10" evidence="6"/>
<dbReference type="InterPro" id="IPR001381">
    <property type="entry name" value="DHquinase_I"/>
</dbReference>
<dbReference type="InterPro" id="IPR006151">
    <property type="entry name" value="Shikm_DH/Glu-tRNA_Rdtase"/>
</dbReference>
<name>A0A9D9H9J5_9SPIR</name>
<dbReference type="PANTHER" id="PTHR21089">
    <property type="entry name" value="SHIKIMATE DEHYDROGENASE"/>
    <property type="match status" value="1"/>
</dbReference>
<evidence type="ECO:0000256" key="3">
    <source>
        <dbReference type="ARBA" id="ARBA00023002"/>
    </source>
</evidence>
<comment type="catalytic activity">
    <reaction evidence="6">
        <text>3-dehydroquinate = 3-dehydroshikimate + H2O</text>
        <dbReference type="Rhea" id="RHEA:21096"/>
        <dbReference type="ChEBI" id="CHEBI:15377"/>
        <dbReference type="ChEBI" id="CHEBI:16630"/>
        <dbReference type="ChEBI" id="CHEBI:32364"/>
        <dbReference type="EC" id="4.2.1.10"/>
    </reaction>
</comment>
<dbReference type="InterPro" id="IPR013785">
    <property type="entry name" value="Aldolase_TIM"/>
</dbReference>
<dbReference type="Gene3D" id="3.40.50.10860">
    <property type="entry name" value="Leucine Dehydrogenase, chain A, domain 1"/>
    <property type="match status" value="1"/>
</dbReference>
<dbReference type="InterPro" id="IPR046346">
    <property type="entry name" value="Aminoacid_DH-like_N_sf"/>
</dbReference>
<dbReference type="GO" id="GO:0004764">
    <property type="term" value="F:shikimate 3-dehydrogenase (NADP+) activity"/>
    <property type="evidence" value="ECO:0007669"/>
    <property type="project" value="UniProtKB-EC"/>
</dbReference>
<dbReference type="GO" id="GO:0009073">
    <property type="term" value="P:aromatic amino acid family biosynthetic process"/>
    <property type="evidence" value="ECO:0007669"/>
    <property type="project" value="UniProtKB-KW"/>
</dbReference>
<evidence type="ECO:0000256" key="6">
    <source>
        <dbReference type="HAMAP-Rule" id="MF_00214"/>
    </source>
</evidence>
<dbReference type="GO" id="GO:0019632">
    <property type="term" value="P:shikimate metabolic process"/>
    <property type="evidence" value="ECO:0007669"/>
    <property type="project" value="TreeGrafter"/>
</dbReference>
<comment type="pathway">
    <text evidence="6">Metabolic intermediate biosynthesis; chorismate biosynthesis; chorismate from D-erythrose 4-phosphate and phosphoenolpyruvate: step 3/7.</text>
</comment>
<feature type="domain" description="Shikimate dehydrogenase substrate binding N-terminal" evidence="8">
    <location>
        <begin position="225"/>
        <end position="305"/>
    </location>
</feature>
<dbReference type="HAMAP" id="MF_00214">
    <property type="entry name" value="AroD"/>
    <property type="match status" value="1"/>
</dbReference>
<keyword evidence="6" id="KW-0704">Schiff base</keyword>
<feature type="active site" description="Proton donor/acceptor" evidence="6">
    <location>
        <position position="116"/>
    </location>
</feature>
<evidence type="ECO:0000313" key="9">
    <source>
        <dbReference type="EMBL" id="MBO8443356.1"/>
    </source>
</evidence>
<feature type="domain" description="Quinate/shikimate 5-dehydrogenase/glutamyl-tRNA reductase" evidence="7">
    <location>
        <begin position="336"/>
        <end position="402"/>
    </location>
</feature>
<dbReference type="SUPFAM" id="SSF51735">
    <property type="entry name" value="NAD(P)-binding Rossmann-fold domains"/>
    <property type="match status" value="1"/>
</dbReference>
<dbReference type="InterPro" id="IPR022893">
    <property type="entry name" value="Shikimate_DH_fam"/>
</dbReference>
<comment type="caution">
    <text evidence="9">The sequence shown here is derived from an EMBL/GenBank/DDBJ whole genome shotgun (WGS) entry which is preliminary data.</text>
</comment>
<dbReference type="CDD" id="cd01065">
    <property type="entry name" value="NAD_bind_Shikimate_DH"/>
    <property type="match status" value="1"/>
</dbReference>
<evidence type="ECO:0000256" key="4">
    <source>
        <dbReference type="ARBA" id="ARBA00023141"/>
    </source>
</evidence>
<dbReference type="SUPFAM" id="SSF51569">
    <property type="entry name" value="Aldolase"/>
    <property type="match status" value="1"/>
</dbReference>
<dbReference type="InterPro" id="IPR013708">
    <property type="entry name" value="Shikimate_DH-bd_N"/>
</dbReference>
<evidence type="ECO:0000256" key="5">
    <source>
        <dbReference type="ARBA" id="ARBA00049442"/>
    </source>
</evidence>
<dbReference type="SUPFAM" id="SSF53223">
    <property type="entry name" value="Aminoacid dehydrogenase-like, N-terminal domain"/>
    <property type="match status" value="1"/>
</dbReference>
<accession>A0A9D9H9J5</accession>
<dbReference type="GO" id="GO:0009423">
    <property type="term" value="P:chorismate biosynthetic process"/>
    <property type="evidence" value="ECO:0007669"/>
    <property type="project" value="UniProtKB-UniRule"/>
</dbReference>
<dbReference type="Pfam" id="PF01487">
    <property type="entry name" value="DHquinase_I"/>
    <property type="match status" value="1"/>
</dbReference>
<feature type="binding site" evidence="6">
    <location>
        <position position="59"/>
    </location>
    <ligand>
        <name>3-dehydroquinate</name>
        <dbReference type="ChEBI" id="CHEBI:32364"/>
    </ligand>
</feature>
<dbReference type="CDD" id="cd00502">
    <property type="entry name" value="DHQase_I"/>
    <property type="match status" value="1"/>
</dbReference>
<proteinExistence type="inferred from homology"/>
<dbReference type="Proteomes" id="UP000823633">
    <property type="component" value="Unassembled WGS sequence"/>
</dbReference>
<evidence type="ECO:0000256" key="1">
    <source>
        <dbReference type="ARBA" id="ARBA00004871"/>
    </source>
</evidence>
<protein>
    <recommendedName>
        <fullName evidence="6">3-dehydroquinate dehydratase</fullName>
        <shortName evidence="6">3-dehydroquinase</shortName>
        <ecNumber evidence="6">4.2.1.10</ecNumber>
    </recommendedName>
    <alternativeName>
        <fullName evidence="6">Type I DHQase</fullName>
    </alternativeName>
    <alternativeName>
        <fullName evidence="6">Type I dehydroquinase</fullName>
        <shortName evidence="6">DHQ1</shortName>
    </alternativeName>
</protein>
<evidence type="ECO:0000256" key="2">
    <source>
        <dbReference type="ARBA" id="ARBA00022857"/>
    </source>
</evidence>